<evidence type="ECO:0000313" key="2">
    <source>
        <dbReference type="Proteomes" id="UP000694415"/>
    </source>
</evidence>
<dbReference type="Ensembl" id="ENSMSIT00000042061.1">
    <property type="protein sequence ID" value="ENSMSIP00000033372.1"/>
    <property type="gene ID" value="ENSMSIG00000027917.1"/>
</dbReference>
<organism evidence="1 2">
    <name type="scientific">Mus spicilegus</name>
    <name type="common">Mound-building mouse</name>
    <dbReference type="NCBI Taxonomy" id="10103"/>
    <lineage>
        <taxon>Eukaryota</taxon>
        <taxon>Metazoa</taxon>
        <taxon>Chordata</taxon>
        <taxon>Craniata</taxon>
        <taxon>Vertebrata</taxon>
        <taxon>Euteleostomi</taxon>
        <taxon>Mammalia</taxon>
        <taxon>Eutheria</taxon>
        <taxon>Euarchontoglires</taxon>
        <taxon>Glires</taxon>
        <taxon>Rodentia</taxon>
        <taxon>Myomorpha</taxon>
        <taxon>Muroidea</taxon>
        <taxon>Muridae</taxon>
        <taxon>Murinae</taxon>
        <taxon>Mus</taxon>
        <taxon>Mus</taxon>
    </lineage>
</organism>
<protein>
    <submittedName>
        <fullName evidence="1">Uncharacterized protein</fullName>
    </submittedName>
</protein>
<proteinExistence type="predicted"/>
<sequence>FKIFSSDSQASCPGFERLAVGSVSDSSAYGVVDGGRNNWFFRLLRKCDFPGC</sequence>
<keyword evidence="2" id="KW-1185">Reference proteome</keyword>
<reference evidence="1" key="1">
    <citation type="submission" date="2025-08" db="UniProtKB">
        <authorList>
            <consortium name="Ensembl"/>
        </authorList>
    </citation>
    <scope>IDENTIFICATION</scope>
</reference>
<name>A0A8C6N3U5_MUSSI</name>
<accession>A0A8C6N3U5</accession>
<dbReference type="Proteomes" id="UP000694415">
    <property type="component" value="Unplaced"/>
</dbReference>
<evidence type="ECO:0000313" key="1">
    <source>
        <dbReference type="Ensembl" id="ENSMSIP00000033372.1"/>
    </source>
</evidence>
<dbReference type="AlphaFoldDB" id="A0A8C6N3U5"/>
<reference evidence="1" key="2">
    <citation type="submission" date="2025-09" db="UniProtKB">
        <authorList>
            <consortium name="Ensembl"/>
        </authorList>
    </citation>
    <scope>IDENTIFICATION</scope>
</reference>